<feature type="compositionally biased region" description="Basic and acidic residues" evidence="1">
    <location>
        <begin position="340"/>
        <end position="357"/>
    </location>
</feature>
<feature type="region of interest" description="Disordered" evidence="1">
    <location>
        <begin position="340"/>
        <end position="388"/>
    </location>
</feature>
<feature type="compositionally biased region" description="Polar residues" evidence="1">
    <location>
        <begin position="371"/>
        <end position="388"/>
    </location>
</feature>
<reference evidence="2 3" key="1">
    <citation type="submission" date="2020-03" db="EMBL/GenBank/DDBJ databases">
        <title>Genome sequence of Toxoplasma gondii RH-88 strain.</title>
        <authorList>
            <person name="Lorenzi H.A."/>
            <person name="Venepally P."/>
            <person name="Rozenberg A."/>
            <person name="Sibley D."/>
        </authorList>
    </citation>
    <scope>NUCLEOTIDE SEQUENCE [LARGE SCALE GENOMIC DNA]</scope>
    <source>
        <strain evidence="2 3">RH-88</strain>
    </source>
</reference>
<protein>
    <submittedName>
        <fullName evidence="2">Uncharacterized protein</fullName>
    </submittedName>
</protein>
<name>A0A7J6KA42_TOXGO</name>
<feature type="compositionally biased region" description="Basic and acidic residues" evidence="1">
    <location>
        <begin position="92"/>
        <end position="114"/>
    </location>
</feature>
<dbReference type="Proteomes" id="UP000557509">
    <property type="component" value="Unassembled WGS sequence"/>
</dbReference>
<feature type="compositionally biased region" description="Basic and acidic residues" evidence="1">
    <location>
        <begin position="152"/>
        <end position="179"/>
    </location>
</feature>
<feature type="compositionally biased region" description="Low complexity" evidence="1">
    <location>
        <begin position="76"/>
        <end position="86"/>
    </location>
</feature>
<feature type="compositionally biased region" description="Basic and acidic residues" evidence="1">
    <location>
        <begin position="7"/>
        <end position="28"/>
    </location>
</feature>
<dbReference type="VEuPathDB" id="ToxoDB:TGME49_220540"/>
<evidence type="ECO:0000313" key="3">
    <source>
        <dbReference type="Proteomes" id="UP000557509"/>
    </source>
</evidence>
<proteinExistence type="predicted"/>
<feature type="compositionally biased region" description="Polar residues" evidence="1">
    <location>
        <begin position="65"/>
        <end position="75"/>
    </location>
</feature>
<organism evidence="2 3">
    <name type="scientific">Toxoplasma gondii</name>
    <dbReference type="NCBI Taxonomy" id="5811"/>
    <lineage>
        <taxon>Eukaryota</taxon>
        <taxon>Sar</taxon>
        <taxon>Alveolata</taxon>
        <taxon>Apicomplexa</taxon>
        <taxon>Conoidasida</taxon>
        <taxon>Coccidia</taxon>
        <taxon>Eucoccidiorida</taxon>
        <taxon>Eimeriorina</taxon>
        <taxon>Sarcocystidae</taxon>
        <taxon>Toxoplasma</taxon>
    </lineage>
</organism>
<evidence type="ECO:0000256" key="1">
    <source>
        <dbReference type="SAM" id="MobiDB-lite"/>
    </source>
</evidence>
<dbReference type="AlphaFoldDB" id="A0A7J6KA42"/>
<gene>
    <name evidence="2" type="ORF">TGRH88_023860</name>
</gene>
<dbReference type="EMBL" id="JAAUHK010000191">
    <property type="protein sequence ID" value="KAF4643632.1"/>
    <property type="molecule type" value="Genomic_DNA"/>
</dbReference>
<keyword evidence="3" id="KW-1185">Reference proteome</keyword>
<accession>A0A7J6KA42</accession>
<feature type="region of interest" description="Disordered" evidence="1">
    <location>
        <begin position="65"/>
        <end position="198"/>
    </location>
</feature>
<evidence type="ECO:0000313" key="2">
    <source>
        <dbReference type="EMBL" id="KAF4643632.1"/>
    </source>
</evidence>
<comment type="caution">
    <text evidence="2">The sequence shown here is derived from an EMBL/GenBank/DDBJ whole genome shotgun (WGS) entry which is preliminary data.</text>
</comment>
<feature type="region of interest" description="Disordered" evidence="1">
    <location>
        <begin position="1"/>
        <end position="28"/>
    </location>
</feature>
<sequence length="388" mass="42251">MVCRDGLGAERRGGREERGDSGEKDELGEVRKQLERMCWEGPPWQFSRDFAASESTCGILRGSTETQMQQGNATLSCASGSRSSNSGTPGVEGRKGDERKADAWEAEESPKTGRTESACASSWVTLPAAVPTPSPSSSWSTADGATAPMWQRRGERRGEKRGDTQRRESRASPKSRNEARQLCLPSVGSGATEGKPPTRDKQLGSLILFAFARVSAAFAPLLLFSALLPESVLGGLLTVLNMLAAGSPLNLLATRSAFFSCAALVRSRAGVHRHACSSSPRLRYAVLIFQDCRKLSFAQLVFVFLSKNRHVARVADFQCTAHTAAGFASVFAKPRKEGDIEKVQEKERMTERDDRRGLAVGIRRQPEDEGSQQVHHSSIARGNQNRKE</sequence>
<feature type="compositionally biased region" description="Low complexity" evidence="1">
    <location>
        <begin position="125"/>
        <end position="142"/>
    </location>
</feature>